<accession>A0A369UT91</accession>
<comment type="caution">
    <text evidence="2">The sequence shown here is derived from an EMBL/GenBank/DDBJ whole genome shotgun (WGS) entry which is preliminary data.</text>
</comment>
<dbReference type="PANTHER" id="PTHR32305">
    <property type="match status" value="1"/>
</dbReference>
<dbReference type="Gene3D" id="2.180.10.10">
    <property type="entry name" value="RHS repeat-associated core"/>
    <property type="match status" value="1"/>
</dbReference>
<name>A0A369UT91_9ACTN</name>
<dbReference type="Proteomes" id="UP000253742">
    <property type="component" value="Unassembled WGS sequence"/>
</dbReference>
<feature type="compositionally biased region" description="Basic and acidic residues" evidence="1">
    <location>
        <begin position="14"/>
        <end position="43"/>
    </location>
</feature>
<dbReference type="AlphaFoldDB" id="A0A369UT91"/>
<evidence type="ECO:0000313" key="3">
    <source>
        <dbReference type="Proteomes" id="UP000253742"/>
    </source>
</evidence>
<evidence type="ECO:0000256" key="1">
    <source>
        <dbReference type="SAM" id="MobiDB-lite"/>
    </source>
</evidence>
<organism evidence="2 3">
    <name type="scientific">Streptomyces parvulus</name>
    <dbReference type="NCBI Taxonomy" id="146923"/>
    <lineage>
        <taxon>Bacteria</taxon>
        <taxon>Bacillati</taxon>
        <taxon>Actinomycetota</taxon>
        <taxon>Actinomycetes</taxon>
        <taxon>Kitasatosporales</taxon>
        <taxon>Streptomycetaceae</taxon>
        <taxon>Streptomyces</taxon>
    </lineage>
</organism>
<proteinExistence type="predicted"/>
<evidence type="ECO:0000313" key="2">
    <source>
        <dbReference type="EMBL" id="RDD83916.1"/>
    </source>
</evidence>
<sequence length="265" mass="28541">MQLVERVTMPIPAHEGDRRCRRQGERSRGDDQAPVSHRSEPRTENGLSWMVDDHHGTASMTANVTTQLVTRRYTKPFGESHGAAPTTWPDGKACLGKPADVGTGLTHIDAREYDPATGRFISVDPVLVPDDHEALNGYAYANNTPVTKSDPTGLRSIGLCERGCSDGKGGTYRDYLTPGRNGGWFYNSTQTYTHNFQCQNKSGGTGSGTMTDTVRTDGGRASTRVAFRKGSDPVPVRKGENLSSNVLGHLSGIGYGLATVSNIAQ</sequence>
<feature type="region of interest" description="Disordered" evidence="1">
    <location>
        <begin position="1"/>
        <end position="48"/>
    </location>
</feature>
<dbReference type="InterPro" id="IPR050708">
    <property type="entry name" value="T6SS_VgrG/RHS"/>
</dbReference>
<gene>
    <name evidence="2" type="ORF">DVZ84_38055</name>
</gene>
<reference evidence="2 3" key="1">
    <citation type="submission" date="2018-07" db="EMBL/GenBank/DDBJ databases">
        <title>Genome guided investigation of antibiotics producing actinomycetales strain isolated from a Macau mangrove ecosystem.</title>
        <authorList>
            <person name="Hu D."/>
        </authorList>
    </citation>
    <scope>NUCLEOTIDE SEQUENCE [LARGE SCALE GENOMIC DNA]</scope>
    <source>
        <strain evidence="2 3">2297</strain>
    </source>
</reference>
<dbReference type="InterPro" id="IPR022385">
    <property type="entry name" value="Rhs_assc_core"/>
</dbReference>
<dbReference type="PANTHER" id="PTHR32305:SF17">
    <property type="entry name" value="TRNA NUCLEASE WAPA"/>
    <property type="match status" value="1"/>
</dbReference>
<dbReference type="NCBIfam" id="TIGR03696">
    <property type="entry name" value="Rhs_assc_core"/>
    <property type="match status" value="1"/>
</dbReference>
<dbReference type="EMBL" id="QQBH01000060">
    <property type="protein sequence ID" value="RDD83916.1"/>
    <property type="molecule type" value="Genomic_DNA"/>
</dbReference>
<dbReference type="OrthoDB" id="291011at2"/>
<protein>
    <submittedName>
        <fullName evidence="2">RHS repeat-associated core domain-containing protein</fullName>
    </submittedName>
</protein>